<gene>
    <name evidence="1" type="ORF">A3B30_02615</name>
</gene>
<evidence type="ECO:0000313" key="2">
    <source>
        <dbReference type="Proteomes" id="UP000178248"/>
    </source>
</evidence>
<protein>
    <submittedName>
        <fullName evidence="1">Uncharacterized protein</fullName>
    </submittedName>
</protein>
<dbReference type="AlphaFoldDB" id="A0A1G2BNE9"/>
<evidence type="ECO:0000313" key="1">
    <source>
        <dbReference type="EMBL" id="OGY90621.1"/>
    </source>
</evidence>
<name>A0A1G2BNE9_9BACT</name>
<proteinExistence type="predicted"/>
<organism evidence="1 2">
    <name type="scientific">Candidatus Komeilibacteria bacterium RIFCSPLOWO2_01_FULL_52_15</name>
    <dbReference type="NCBI Taxonomy" id="1798551"/>
    <lineage>
        <taxon>Bacteria</taxon>
        <taxon>Candidatus Komeiliibacteriota</taxon>
    </lineage>
</organism>
<accession>A0A1G2BNE9</accession>
<dbReference type="EMBL" id="MHKM01000040">
    <property type="protein sequence ID" value="OGY90621.1"/>
    <property type="molecule type" value="Genomic_DNA"/>
</dbReference>
<dbReference type="Proteomes" id="UP000178248">
    <property type="component" value="Unassembled WGS sequence"/>
</dbReference>
<reference evidence="1 2" key="1">
    <citation type="journal article" date="2016" name="Nat. Commun.">
        <title>Thousands of microbial genomes shed light on interconnected biogeochemical processes in an aquifer system.</title>
        <authorList>
            <person name="Anantharaman K."/>
            <person name="Brown C.T."/>
            <person name="Hug L.A."/>
            <person name="Sharon I."/>
            <person name="Castelle C.J."/>
            <person name="Probst A.J."/>
            <person name="Thomas B.C."/>
            <person name="Singh A."/>
            <person name="Wilkins M.J."/>
            <person name="Karaoz U."/>
            <person name="Brodie E.L."/>
            <person name="Williams K.H."/>
            <person name="Hubbard S.S."/>
            <person name="Banfield J.F."/>
        </authorList>
    </citation>
    <scope>NUCLEOTIDE SEQUENCE [LARGE SCALE GENOMIC DNA]</scope>
</reference>
<comment type="caution">
    <text evidence="1">The sequence shown here is derived from an EMBL/GenBank/DDBJ whole genome shotgun (WGS) entry which is preliminary data.</text>
</comment>
<sequence length="111" mass="13171">MTTKEERTLQRTKKRAQPRIVSWEITAKDWKRIFAPEWRSFIHFRLLKRLQATPDGSLPESEFGDNFTAINYKLARSKLPYGLRHEQYYPAGTPLAKRIVRLCKLDRPARL</sequence>